<proteinExistence type="predicted"/>
<evidence type="ECO:0000256" key="1">
    <source>
        <dbReference type="SAM" id="MobiDB-lite"/>
    </source>
</evidence>
<name>A0A9P7FYY0_9AGAR</name>
<sequence>GTGSESRFPIRKVGSGLETGVEKENSKIVGFGAQLGRGHITASTNAVLRIWLPGRSLHNGSTAKTTTKRVCDASEAESNAEEPLKPMQKQCASKEPKANVASEDVENSMAEIFAIEATKGVKDPVVAAHSLPKHPHGRPPGSGKAKAVPPPLLPHQVPVIHLHASVYVEMSLPPKPVHGCTSKGDKLVTQKPKQSGPFTLTKSMSWHKFLGKVAETAGIEKENIDLGKVTWTFQKPKCKLLLTGEEGYEAMLEQILALKSLLSAIIIVNIPAPKKRKQPEE</sequence>
<dbReference type="OrthoDB" id="3055454at2759"/>
<feature type="region of interest" description="Disordered" evidence="1">
    <location>
        <begin position="68"/>
        <end position="97"/>
    </location>
</feature>
<organism evidence="2 3">
    <name type="scientific">Asterophora parasitica</name>
    <dbReference type="NCBI Taxonomy" id="117018"/>
    <lineage>
        <taxon>Eukaryota</taxon>
        <taxon>Fungi</taxon>
        <taxon>Dikarya</taxon>
        <taxon>Basidiomycota</taxon>
        <taxon>Agaricomycotina</taxon>
        <taxon>Agaricomycetes</taxon>
        <taxon>Agaricomycetidae</taxon>
        <taxon>Agaricales</taxon>
        <taxon>Tricholomatineae</taxon>
        <taxon>Lyophyllaceae</taxon>
        <taxon>Asterophora</taxon>
    </lineage>
</organism>
<accession>A0A9P7FYY0</accession>
<reference evidence="2" key="2">
    <citation type="submission" date="2021-10" db="EMBL/GenBank/DDBJ databases">
        <title>Phylogenomics reveals ancestral predisposition of the termite-cultivated fungus Termitomyces towards a domesticated lifestyle.</title>
        <authorList>
            <person name="Auxier B."/>
            <person name="Grum-Grzhimaylo A."/>
            <person name="Cardenas M.E."/>
            <person name="Lodge J.D."/>
            <person name="Laessoe T."/>
            <person name="Pedersen O."/>
            <person name="Smith M.E."/>
            <person name="Kuyper T.W."/>
            <person name="Franco-Molano E.A."/>
            <person name="Baroni T.J."/>
            <person name="Aanen D.K."/>
        </authorList>
    </citation>
    <scope>NUCLEOTIDE SEQUENCE</scope>
    <source>
        <strain evidence="2">AP01</strain>
        <tissue evidence="2">Mycelium</tissue>
    </source>
</reference>
<dbReference type="Proteomes" id="UP000775547">
    <property type="component" value="Unassembled WGS sequence"/>
</dbReference>
<evidence type="ECO:0000313" key="3">
    <source>
        <dbReference type="Proteomes" id="UP000775547"/>
    </source>
</evidence>
<feature type="non-terminal residue" evidence="2">
    <location>
        <position position="1"/>
    </location>
</feature>
<reference evidence="2" key="1">
    <citation type="submission" date="2020-07" db="EMBL/GenBank/DDBJ databases">
        <authorList>
            <person name="Nieuwenhuis M."/>
            <person name="Van De Peppel L.J.J."/>
        </authorList>
    </citation>
    <scope>NUCLEOTIDE SEQUENCE</scope>
    <source>
        <strain evidence="2">AP01</strain>
        <tissue evidence="2">Mycelium</tissue>
    </source>
</reference>
<dbReference type="EMBL" id="JABCKV010001757">
    <property type="protein sequence ID" value="KAG5639891.1"/>
    <property type="molecule type" value="Genomic_DNA"/>
</dbReference>
<dbReference type="AlphaFoldDB" id="A0A9P7FYY0"/>
<protein>
    <submittedName>
        <fullName evidence="2">Uncharacterized protein</fullName>
    </submittedName>
</protein>
<gene>
    <name evidence="2" type="ORF">DXG03_002571</name>
</gene>
<keyword evidence="3" id="KW-1185">Reference proteome</keyword>
<comment type="caution">
    <text evidence="2">The sequence shown here is derived from an EMBL/GenBank/DDBJ whole genome shotgun (WGS) entry which is preliminary data.</text>
</comment>
<evidence type="ECO:0000313" key="2">
    <source>
        <dbReference type="EMBL" id="KAG5639891.1"/>
    </source>
</evidence>